<dbReference type="InterPro" id="IPR015797">
    <property type="entry name" value="NUDIX_hydrolase-like_dom_sf"/>
</dbReference>
<dbReference type="Gene3D" id="3.90.79.10">
    <property type="entry name" value="Nucleoside Triphosphate Pyrophosphohydrolase"/>
    <property type="match status" value="1"/>
</dbReference>
<sequence>MSWPSGLESSPVSLFVVSVTFRNAKGDLLLVRKRGTTAFMLPGGKVEPGETHPQATVREVAEELSLTLDESDLTLLGHWSAGAANEPGLTITSDVFLAPLAGEPVASAEIEELRWLPLTPDAATAPALSPMLVEHVIPALLQRPLGPRG</sequence>
<keyword evidence="5" id="KW-1185">Reference proteome</keyword>
<evidence type="ECO:0000256" key="1">
    <source>
        <dbReference type="ARBA" id="ARBA00001946"/>
    </source>
</evidence>
<organism evidence="4 5">
    <name type="scientific">Propioniciclava flava</name>
    <dbReference type="NCBI Taxonomy" id="2072026"/>
    <lineage>
        <taxon>Bacteria</taxon>
        <taxon>Bacillati</taxon>
        <taxon>Actinomycetota</taxon>
        <taxon>Actinomycetes</taxon>
        <taxon>Propionibacteriales</taxon>
        <taxon>Propionibacteriaceae</taxon>
        <taxon>Propioniciclava</taxon>
    </lineage>
</organism>
<feature type="domain" description="Nudix hydrolase" evidence="3">
    <location>
        <begin position="11"/>
        <end position="145"/>
    </location>
</feature>
<dbReference type="Proteomes" id="UP000290624">
    <property type="component" value="Unassembled WGS sequence"/>
</dbReference>
<dbReference type="CDD" id="cd04690">
    <property type="entry name" value="NUDIX_Hydrolase"/>
    <property type="match status" value="1"/>
</dbReference>
<reference evidence="4 5" key="1">
    <citation type="submission" date="2018-01" db="EMBL/GenBank/DDBJ databases">
        <title>Lactibacter flavus gen. nov., sp. nov., a novel bacterium of the family Propionibacteriaceae isolated from raw milk and dairy products.</title>
        <authorList>
            <person name="Wenning M."/>
            <person name="Breitenwieser F."/>
            <person name="Huptas C."/>
            <person name="von Neubeck M."/>
            <person name="Busse H.-J."/>
            <person name="Scherer S."/>
        </authorList>
    </citation>
    <scope>NUCLEOTIDE SEQUENCE [LARGE SCALE GENOMIC DNA]</scope>
    <source>
        <strain evidence="4 5">VG341</strain>
    </source>
</reference>
<gene>
    <name evidence="4" type="ORF">C1706_02990</name>
</gene>
<evidence type="ECO:0000313" key="5">
    <source>
        <dbReference type="Proteomes" id="UP000290624"/>
    </source>
</evidence>
<dbReference type="AlphaFoldDB" id="A0A4Q2EH42"/>
<evidence type="ECO:0000259" key="3">
    <source>
        <dbReference type="PROSITE" id="PS51462"/>
    </source>
</evidence>
<keyword evidence="2" id="KW-0378">Hydrolase</keyword>
<dbReference type="InterPro" id="IPR000086">
    <property type="entry name" value="NUDIX_hydrolase_dom"/>
</dbReference>
<comment type="cofactor">
    <cofactor evidence="1">
        <name>Mg(2+)</name>
        <dbReference type="ChEBI" id="CHEBI:18420"/>
    </cofactor>
</comment>
<accession>A0A4Q2EH42</accession>
<evidence type="ECO:0000313" key="4">
    <source>
        <dbReference type="EMBL" id="RXW32867.1"/>
    </source>
</evidence>
<dbReference type="GO" id="GO:0016787">
    <property type="term" value="F:hydrolase activity"/>
    <property type="evidence" value="ECO:0007669"/>
    <property type="project" value="UniProtKB-KW"/>
</dbReference>
<dbReference type="OrthoDB" id="9801098at2"/>
<evidence type="ECO:0000256" key="2">
    <source>
        <dbReference type="ARBA" id="ARBA00022801"/>
    </source>
</evidence>
<dbReference type="Pfam" id="PF00293">
    <property type="entry name" value="NUDIX"/>
    <property type="match status" value="1"/>
</dbReference>
<name>A0A4Q2EH42_9ACTN</name>
<proteinExistence type="predicted"/>
<dbReference type="EMBL" id="PPCV01000002">
    <property type="protein sequence ID" value="RXW32867.1"/>
    <property type="molecule type" value="Genomic_DNA"/>
</dbReference>
<protein>
    <recommendedName>
        <fullName evidence="3">Nudix hydrolase domain-containing protein</fullName>
    </recommendedName>
</protein>
<dbReference type="PANTHER" id="PTHR43046:SF2">
    <property type="entry name" value="8-OXO-DGTP DIPHOSPHATASE-RELATED"/>
    <property type="match status" value="1"/>
</dbReference>
<dbReference type="PROSITE" id="PS51462">
    <property type="entry name" value="NUDIX"/>
    <property type="match status" value="1"/>
</dbReference>
<comment type="caution">
    <text evidence="4">The sequence shown here is derived from an EMBL/GenBank/DDBJ whole genome shotgun (WGS) entry which is preliminary data.</text>
</comment>
<dbReference type="PANTHER" id="PTHR43046">
    <property type="entry name" value="GDP-MANNOSE MANNOSYL HYDROLASE"/>
    <property type="match status" value="1"/>
</dbReference>
<dbReference type="SUPFAM" id="SSF55811">
    <property type="entry name" value="Nudix"/>
    <property type="match status" value="1"/>
</dbReference>